<dbReference type="VEuPathDB" id="FungiDB:RhiirFUN_022777"/>
<dbReference type="OrthoDB" id="2338289at2759"/>
<sequence>MAKFYTEWAHFIIGLYLVQELFTGHETFYSYYILYYMRGEYVIALYLIFPDVMICTRCTIYYTPNPVVIKKGGDNKLHIDVSWEGLAIGEKDKVVTKLTCFSTAVTVKDSPQNHLYGDGKATYEVTVNEKGKLVHCRSGLLIIIGWKVWFSFQT</sequence>
<dbReference type="Proteomes" id="UP000684084">
    <property type="component" value="Unassembled WGS sequence"/>
</dbReference>
<dbReference type="EMBL" id="CAGKOT010000083">
    <property type="protein sequence ID" value="CAB5393580.1"/>
    <property type="molecule type" value="Genomic_DNA"/>
</dbReference>
<dbReference type="AlphaFoldDB" id="A0A915ZWK2"/>
<reference evidence="1" key="1">
    <citation type="submission" date="2020-05" db="EMBL/GenBank/DDBJ databases">
        <authorList>
            <person name="Rincon C."/>
            <person name="Sanders R I."/>
            <person name="Robbins C."/>
            <person name="Chaturvedi A."/>
        </authorList>
    </citation>
    <scope>NUCLEOTIDE SEQUENCE</scope>
    <source>
        <strain evidence="1">CHB12</strain>
    </source>
</reference>
<accession>A0A915ZWK2</accession>
<evidence type="ECO:0000313" key="2">
    <source>
        <dbReference type="Proteomes" id="UP000684084"/>
    </source>
</evidence>
<protein>
    <submittedName>
        <fullName evidence="1">Uncharacterized protein</fullName>
    </submittedName>
</protein>
<proteinExistence type="predicted"/>
<organism evidence="1 2">
    <name type="scientific">Rhizophagus irregularis</name>
    <dbReference type="NCBI Taxonomy" id="588596"/>
    <lineage>
        <taxon>Eukaryota</taxon>
        <taxon>Fungi</taxon>
        <taxon>Fungi incertae sedis</taxon>
        <taxon>Mucoromycota</taxon>
        <taxon>Glomeromycotina</taxon>
        <taxon>Glomeromycetes</taxon>
        <taxon>Glomerales</taxon>
        <taxon>Glomeraceae</taxon>
        <taxon>Rhizophagus</taxon>
    </lineage>
</organism>
<comment type="caution">
    <text evidence="1">The sequence shown here is derived from an EMBL/GenBank/DDBJ whole genome shotgun (WGS) entry which is preliminary data.</text>
</comment>
<name>A0A915ZWK2_9GLOM</name>
<gene>
    <name evidence="1" type="ORF">CHRIB12_LOCUS22914</name>
</gene>
<evidence type="ECO:0000313" key="1">
    <source>
        <dbReference type="EMBL" id="CAB5393580.1"/>
    </source>
</evidence>